<dbReference type="SUPFAM" id="SSF52096">
    <property type="entry name" value="ClpP/crotonase"/>
    <property type="match status" value="1"/>
</dbReference>
<keyword evidence="6" id="KW-0812">Transmembrane</keyword>
<evidence type="ECO:0000313" key="9">
    <source>
        <dbReference type="EMBL" id="OYR89838.1"/>
    </source>
</evidence>
<comment type="similarity">
    <text evidence="1 5">Belongs to the peptidase S41A family.</text>
</comment>
<feature type="transmembrane region" description="Helical" evidence="6">
    <location>
        <begin position="29"/>
        <end position="48"/>
    </location>
</feature>
<dbReference type="EMBL" id="NGNV01000063">
    <property type="protein sequence ID" value="OYR86925.1"/>
    <property type="molecule type" value="Genomic_DNA"/>
</dbReference>
<dbReference type="GO" id="GO:0030288">
    <property type="term" value="C:outer membrane-bounded periplasmic space"/>
    <property type="evidence" value="ECO:0007669"/>
    <property type="project" value="TreeGrafter"/>
</dbReference>
<dbReference type="InterPro" id="IPR055210">
    <property type="entry name" value="CtpA/B_N"/>
</dbReference>
<dbReference type="SMART" id="SM00228">
    <property type="entry name" value="PDZ"/>
    <property type="match status" value="1"/>
</dbReference>
<dbReference type="Proteomes" id="UP000216316">
    <property type="component" value="Unassembled WGS sequence"/>
</dbReference>
<dbReference type="Pfam" id="PF13180">
    <property type="entry name" value="PDZ_2"/>
    <property type="match status" value="1"/>
</dbReference>
<dbReference type="SUPFAM" id="SSF47090">
    <property type="entry name" value="PGBD-like"/>
    <property type="match status" value="1"/>
</dbReference>
<dbReference type="AlphaFoldDB" id="A0A256L8U5"/>
<evidence type="ECO:0000256" key="2">
    <source>
        <dbReference type="ARBA" id="ARBA00022670"/>
    </source>
</evidence>
<dbReference type="InterPro" id="IPR036034">
    <property type="entry name" value="PDZ_sf"/>
</dbReference>
<keyword evidence="6" id="KW-0472">Membrane</keyword>
<evidence type="ECO:0000256" key="4">
    <source>
        <dbReference type="ARBA" id="ARBA00022825"/>
    </source>
</evidence>
<dbReference type="PANTHER" id="PTHR32060">
    <property type="entry name" value="TAIL-SPECIFIC PROTEASE"/>
    <property type="match status" value="1"/>
</dbReference>
<dbReference type="GO" id="GO:0007165">
    <property type="term" value="P:signal transduction"/>
    <property type="evidence" value="ECO:0007669"/>
    <property type="project" value="TreeGrafter"/>
</dbReference>
<dbReference type="Gene3D" id="1.10.101.10">
    <property type="entry name" value="PGBD-like superfamily/PGBD"/>
    <property type="match status" value="1"/>
</dbReference>
<dbReference type="Proteomes" id="UP000215828">
    <property type="component" value="Unassembled WGS sequence"/>
</dbReference>
<evidence type="ECO:0000256" key="6">
    <source>
        <dbReference type="SAM" id="Phobius"/>
    </source>
</evidence>
<sequence length="483" mass="52585">MAEVEPNNSHQNKEISNNKKKHLPKYAQFLLTGIAGAAIGAGLTFGIMEVKELKSPFYQVEKVYEQLQGSYYKKVSPQTLRQGAINGMLNSLNDPFSEGLSGANQEQVNNILEGSSFGGVGIQMAVRNNKVVVDSVVADSPASKSTIKPGDEIVAVDNKKVSAAQFTKVATLVRGEIGTKVTLKLKRGNSTFNVTLKRAKISQSSLTKRTEDNATIITITQFDVNTAKDLKSALKSINTKKYPKLVIDLQDNPGGEMNAALKSASYFLPNNKIIMQYKDRTQKEVIRSDKKLSGGFHTSLRPIILINGNTASASEIFTAALVENHRAVSVGQTSYGKGTVQEVGQIADAEYKYTIAKWLTPNGTWINQKGLKPTYPVPESALAKLPQFQSMSILKKSMTGVDVATLQQYLTALGYMPKHVTGVFDDETKNAVVEFQKAHNLTADGIVNGQVQAQLYLAVAQKLQDDNPALKKALSLNLKDVED</sequence>
<evidence type="ECO:0000313" key="10">
    <source>
        <dbReference type="Proteomes" id="UP000215828"/>
    </source>
</evidence>
<dbReference type="NCBIfam" id="TIGR00225">
    <property type="entry name" value="prc"/>
    <property type="match status" value="1"/>
</dbReference>
<dbReference type="InterPro" id="IPR005151">
    <property type="entry name" value="Tail-specific_protease"/>
</dbReference>
<keyword evidence="6" id="KW-1133">Transmembrane helix</keyword>
<dbReference type="InterPro" id="IPR004447">
    <property type="entry name" value="Peptidase_S41A"/>
</dbReference>
<name>A0A256L8U5_9LACO</name>
<evidence type="ECO:0000256" key="3">
    <source>
        <dbReference type="ARBA" id="ARBA00022801"/>
    </source>
</evidence>
<keyword evidence="2 5" id="KW-0645">Protease</keyword>
<dbReference type="PROSITE" id="PS50106">
    <property type="entry name" value="PDZ"/>
    <property type="match status" value="1"/>
</dbReference>
<dbReference type="Pfam" id="PF03572">
    <property type="entry name" value="Peptidase_S41"/>
    <property type="match status" value="1"/>
</dbReference>
<dbReference type="Gene3D" id="3.30.750.44">
    <property type="match status" value="1"/>
</dbReference>
<keyword evidence="4 5" id="KW-0720">Serine protease</keyword>
<dbReference type="InterPro" id="IPR036366">
    <property type="entry name" value="PGBDSf"/>
</dbReference>
<keyword evidence="11" id="KW-1185">Reference proteome</keyword>
<dbReference type="GO" id="GO:0006508">
    <property type="term" value="P:proteolysis"/>
    <property type="evidence" value="ECO:0007669"/>
    <property type="project" value="UniProtKB-KW"/>
</dbReference>
<evidence type="ECO:0000259" key="7">
    <source>
        <dbReference type="PROSITE" id="PS50106"/>
    </source>
</evidence>
<evidence type="ECO:0000256" key="5">
    <source>
        <dbReference type="RuleBase" id="RU004404"/>
    </source>
</evidence>
<dbReference type="Pfam" id="PF01471">
    <property type="entry name" value="PG_binding_1"/>
    <property type="match status" value="1"/>
</dbReference>
<comment type="caution">
    <text evidence="9">The sequence shown here is derived from an EMBL/GenBank/DDBJ whole genome shotgun (WGS) entry which is preliminary data.</text>
</comment>
<dbReference type="GO" id="GO:0008236">
    <property type="term" value="F:serine-type peptidase activity"/>
    <property type="evidence" value="ECO:0007669"/>
    <property type="project" value="UniProtKB-KW"/>
</dbReference>
<evidence type="ECO:0000256" key="1">
    <source>
        <dbReference type="ARBA" id="ARBA00009179"/>
    </source>
</evidence>
<accession>A0A256L8U5</accession>
<keyword evidence="3 5" id="KW-0378">Hydrolase</keyword>
<dbReference type="CDD" id="cd06782">
    <property type="entry name" value="cpPDZ_CPP-like"/>
    <property type="match status" value="1"/>
</dbReference>
<dbReference type="Gene3D" id="2.30.42.10">
    <property type="match status" value="1"/>
</dbReference>
<evidence type="ECO:0000313" key="11">
    <source>
        <dbReference type="Proteomes" id="UP000216316"/>
    </source>
</evidence>
<dbReference type="CDD" id="cd07560">
    <property type="entry name" value="Peptidase_S41_CPP"/>
    <property type="match status" value="1"/>
</dbReference>
<gene>
    <name evidence="8" type="ORF">CBF53_10775</name>
    <name evidence="9" type="ORF">CBF70_10715</name>
</gene>
<dbReference type="InterPro" id="IPR002477">
    <property type="entry name" value="Peptidoglycan-bd-like"/>
</dbReference>
<dbReference type="RefSeq" id="WP_094496265.1">
    <property type="nucleotide sequence ID" value="NZ_NGNV01000063.1"/>
</dbReference>
<dbReference type="EMBL" id="NGNX01000063">
    <property type="protein sequence ID" value="OYR89838.1"/>
    <property type="molecule type" value="Genomic_DNA"/>
</dbReference>
<feature type="domain" description="PDZ" evidence="7">
    <location>
        <begin position="109"/>
        <end position="174"/>
    </location>
</feature>
<dbReference type="SMART" id="SM00245">
    <property type="entry name" value="TSPc"/>
    <property type="match status" value="1"/>
</dbReference>
<dbReference type="InterPro" id="IPR029045">
    <property type="entry name" value="ClpP/crotonase-like_dom_sf"/>
</dbReference>
<protein>
    <submittedName>
        <fullName evidence="9">Peptidase S41</fullName>
    </submittedName>
</protein>
<dbReference type="InterPro" id="IPR036365">
    <property type="entry name" value="PGBD-like_sf"/>
</dbReference>
<proteinExistence type="inferred from homology"/>
<reference evidence="8 11" key="2">
    <citation type="submission" date="2017-05" db="EMBL/GenBank/DDBJ databases">
        <authorList>
            <person name="Lin X.B."/>
            <person name="Stothard P."/>
            <person name="Tasseva G."/>
            <person name="Walter J."/>
        </authorList>
    </citation>
    <scope>NUCLEOTIDE SEQUENCE [LARGE SCALE GENOMIC DNA]</scope>
    <source>
        <strain evidence="8 11">609u</strain>
    </source>
</reference>
<dbReference type="PANTHER" id="PTHR32060:SF30">
    <property type="entry name" value="CARBOXY-TERMINAL PROCESSING PROTEASE CTPA"/>
    <property type="match status" value="1"/>
</dbReference>
<dbReference type="SUPFAM" id="SSF50156">
    <property type="entry name" value="PDZ domain-like"/>
    <property type="match status" value="1"/>
</dbReference>
<dbReference type="GO" id="GO:0004175">
    <property type="term" value="F:endopeptidase activity"/>
    <property type="evidence" value="ECO:0007669"/>
    <property type="project" value="TreeGrafter"/>
</dbReference>
<dbReference type="InterPro" id="IPR001478">
    <property type="entry name" value="PDZ"/>
</dbReference>
<organism evidence="9 10">
    <name type="scientific">Lactobacillus taiwanensis</name>
    <dbReference type="NCBI Taxonomy" id="508451"/>
    <lineage>
        <taxon>Bacteria</taxon>
        <taxon>Bacillati</taxon>
        <taxon>Bacillota</taxon>
        <taxon>Bacilli</taxon>
        <taxon>Lactobacillales</taxon>
        <taxon>Lactobacillaceae</taxon>
        <taxon>Lactobacillus</taxon>
    </lineage>
</organism>
<reference evidence="10 11" key="3">
    <citation type="submission" date="2017-09" db="EMBL/GenBank/DDBJ databases">
        <title>Tripartite evolution among Lactobacillus johnsonii, Lactobacillus taiwanensis, Lactobacillus reuteri and their rodent host.</title>
        <authorList>
            <person name="Wang T."/>
            <person name="Knowles S."/>
            <person name="Cheng C."/>
        </authorList>
    </citation>
    <scope>NUCLEOTIDE SEQUENCE [LARGE SCALE GENOMIC DNA]</scope>
    <source>
        <strain evidence="9 10">609q</strain>
        <strain evidence="8 11">609u</strain>
    </source>
</reference>
<dbReference type="Pfam" id="PF22694">
    <property type="entry name" value="CtpB_N-like"/>
    <property type="match status" value="1"/>
</dbReference>
<dbReference type="Gene3D" id="3.90.226.10">
    <property type="entry name" value="2-enoyl-CoA Hydratase, Chain A, domain 1"/>
    <property type="match status" value="1"/>
</dbReference>
<reference evidence="9 10" key="1">
    <citation type="submission" date="2017-04" db="EMBL/GenBank/DDBJ databases">
        <authorList>
            <person name="Afonso C.L."/>
            <person name="Miller P.J."/>
            <person name="Scott M.A."/>
            <person name="Spackman E."/>
            <person name="Goraichik I."/>
            <person name="Dimitrov K.M."/>
            <person name="Suarez D.L."/>
            <person name="Swayne D.E."/>
        </authorList>
    </citation>
    <scope>NUCLEOTIDE SEQUENCE [LARGE SCALE GENOMIC DNA]</scope>
    <source>
        <strain evidence="9 10">609q</strain>
    </source>
</reference>
<evidence type="ECO:0000313" key="8">
    <source>
        <dbReference type="EMBL" id="OYR86925.1"/>
    </source>
</evidence>